<dbReference type="Proteomes" id="UP000683925">
    <property type="component" value="Unassembled WGS sequence"/>
</dbReference>
<dbReference type="AlphaFoldDB" id="A0A8S1U8Q1"/>
<evidence type="ECO:0000313" key="5">
    <source>
        <dbReference type="Proteomes" id="UP000683925"/>
    </source>
</evidence>
<proteinExistence type="inferred from homology"/>
<dbReference type="EMBL" id="CAJJDP010000036">
    <property type="protein sequence ID" value="CAD8159096.1"/>
    <property type="molecule type" value="Genomic_DNA"/>
</dbReference>
<comment type="caution">
    <text evidence="4">The sequence shown here is derived from an EMBL/GenBank/DDBJ whole genome shotgun (WGS) entry which is preliminary data.</text>
</comment>
<sequence>MLPQLKLISLIVRVFVRPIITSKKEVSIQKVQMSKQRFFTQKIQNLGNYYHYKDQKIDRMYLNQNLQDEYDKLNDEDALKLGTEFLLEMSIYTILILVSLFEISKTYFEQQERQQNMNNTINNLQQQIKVIKELKLKDLNNLQRVYEIYEANLKSFQIKQEKALKLVSEVRQVKFVLIMKLQLENLKKDNQNC</sequence>
<reference evidence="4" key="1">
    <citation type="submission" date="2021-01" db="EMBL/GenBank/DDBJ databases">
        <authorList>
            <consortium name="Genoscope - CEA"/>
            <person name="William W."/>
        </authorList>
    </citation>
    <scope>NUCLEOTIDE SEQUENCE</scope>
</reference>
<protein>
    <submittedName>
        <fullName evidence="4">Uncharacterized protein</fullName>
    </submittedName>
</protein>
<dbReference type="PANTHER" id="PTHR12499:SF0">
    <property type="entry name" value="OPTIC ATROPHY 3 PROTEIN"/>
    <property type="match status" value="1"/>
</dbReference>
<feature type="coiled-coil region" evidence="3">
    <location>
        <begin position="107"/>
        <end position="159"/>
    </location>
</feature>
<dbReference type="OrthoDB" id="305485at2759"/>
<evidence type="ECO:0000313" key="4">
    <source>
        <dbReference type="EMBL" id="CAD8159096.1"/>
    </source>
</evidence>
<dbReference type="PANTHER" id="PTHR12499">
    <property type="entry name" value="OPTIC ATROPHY 3 PROTEIN OPA3"/>
    <property type="match status" value="1"/>
</dbReference>
<name>A0A8S1U8Q1_PAROT</name>
<gene>
    <name evidence="4" type="ORF">POCTA_138.1.T0360187</name>
</gene>
<dbReference type="GO" id="GO:0005739">
    <property type="term" value="C:mitochondrion"/>
    <property type="evidence" value="ECO:0007669"/>
    <property type="project" value="TreeGrafter"/>
</dbReference>
<evidence type="ECO:0000256" key="2">
    <source>
        <dbReference type="ARBA" id="ARBA00023054"/>
    </source>
</evidence>
<keyword evidence="5" id="KW-1185">Reference proteome</keyword>
<comment type="similarity">
    <text evidence="1">Belongs to the OPA3 family.</text>
</comment>
<dbReference type="InterPro" id="IPR010754">
    <property type="entry name" value="OPA3-like"/>
</dbReference>
<keyword evidence="2 3" id="KW-0175">Coiled coil</keyword>
<evidence type="ECO:0000256" key="3">
    <source>
        <dbReference type="SAM" id="Coils"/>
    </source>
</evidence>
<dbReference type="GO" id="GO:0019216">
    <property type="term" value="P:regulation of lipid metabolic process"/>
    <property type="evidence" value="ECO:0007669"/>
    <property type="project" value="TreeGrafter"/>
</dbReference>
<dbReference type="Pfam" id="PF07047">
    <property type="entry name" value="OPA3"/>
    <property type="match status" value="1"/>
</dbReference>
<accession>A0A8S1U8Q1</accession>
<dbReference type="OMA" id="YEIYEAN"/>
<organism evidence="4 5">
    <name type="scientific">Paramecium octaurelia</name>
    <dbReference type="NCBI Taxonomy" id="43137"/>
    <lineage>
        <taxon>Eukaryota</taxon>
        <taxon>Sar</taxon>
        <taxon>Alveolata</taxon>
        <taxon>Ciliophora</taxon>
        <taxon>Intramacronucleata</taxon>
        <taxon>Oligohymenophorea</taxon>
        <taxon>Peniculida</taxon>
        <taxon>Parameciidae</taxon>
        <taxon>Paramecium</taxon>
    </lineage>
</organism>
<evidence type="ECO:0000256" key="1">
    <source>
        <dbReference type="ARBA" id="ARBA00007584"/>
    </source>
</evidence>